<dbReference type="EMBL" id="JSYN01000017">
    <property type="protein sequence ID" value="KIA92991.1"/>
    <property type="molecule type" value="Genomic_DNA"/>
</dbReference>
<protein>
    <submittedName>
        <fullName evidence="4">Membrane protein</fullName>
    </submittedName>
</protein>
<proteinExistence type="inferred from homology"/>
<dbReference type="InterPro" id="IPR024930">
    <property type="entry name" value="Skp_dom_sf"/>
</dbReference>
<sequence>MKKYLFIAFLLCTSFGAFAQKFAYVDTEYILKHLPEYKSALSQLEVASKQWQQQVDQNFSEIDRMYKAYQADQVLLTDDMRKRRENEIIEKEKQAKEFQRSKFGPDGELFQSRSKLIKPIQDKVADAIKQIAKAKYLDFIFDKSSEATMMIYASSSYDVSNDVVVKLGYKPGTVNN</sequence>
<dbReference type="InterPro" id="IPR005632">
    <property type="entry name" value="Chaperone_Skp"/>
</dbReference>
<dbReference type="Proteomes" id="UP000031246">
    <property type="component" value="Unassembled WGS sequence"/>
</dbReference>
<feature type="signal peptide" evidence="3">
    <location>
        <begin position="1"/>
        <end position="19"/>
    </location>
</feature>
<dbReference type="PANTHER" id="PTHR35089:SF1">
    <property type="entry name" value="CHAPERONE PROTEIN SKP"/>
    <property type="match status" value="1"/>
</dbReference>
<comment type="similarity">
    <text evidence="1">Belongs to the Skp family.</text>
</comment>
<evidence type="ECO:0000313" key="4">
    <source>
        <dbReference type="EMBL" id="KIA92991.1"/>
    </source>
</evidence>
<dbReference type="GO" id="GO:0005829">
    <property type="term" value="C:cytosol"/>
    <property type="evidence" value="ECO:0007669"/>
    <property type="project" value="TreeGrafter"/>
</dbReference>
<feature type="chain" id="PRO_5002129621" evidence="3">
    <location>
        <begin position="20"/>
        <end position="176"/>
    </location>
</feature>
<evidence type="ECO:0000256" key="3">
    <source>
        <dbReference type="SAM" id="SignalP"/>
    </source>
</evidence>
<dbReference type="AlphaFoldDB" id="A0A0C1D767"/>
<name>A0A0C1D767_9SPHI</name>
<keyword evidence="5" id="KW-1185">Reference proteome</keyword>
<dbReference type="RefSeq" id="WP_039477501.1">
    <property type="nucleotide sequence ID" value="NZ_JSYN01000017.1"/>
</dbReference>
<dbReference type="OrthoDB" id="9788552at2"/>
<evidence type="ECO:0000256" key="1">
    <source>
        <dbReference type="ARBA" id="ARBA00009091"/>
    </source>
</evidence>
<gene>
    <name evidence="4" type="ORF">OC25_14930</name>
</gene>
<keyword evidence="2 3" id="KW-0732">Signal</keyword>
<dbReference type="GO" id="GO:0050821">
    <property type="term" value="P:protein stabilization"/>
    <property type="evidence" value="ECO:0007669"/>
    <property type="project" value="TreeGrafter"/>
</dbReference>
<dbReference type="PANTHER" id="PTHR35089">
    <property type="entry name" value="CHAPERONE PROTEIN SKP"/>
    <property type="match status" value="1"/>
</dbReference>
<evidence type="ECO:0000256" key="2">
    <source>
        <dbReference type="ARBA" id="ARBA00022729"/>
    </source>
</evidence>
<organism evidence="4 5">
    <name type="scientific">Pedobacter kyungheensis</name>
    <dbReference type="NCBI Taxonomy" id="1069985"/>
    <lineage>
        <taxon>Bacteria</taxon>
        <taxon>Pseudomonadati</taxon>
        <taxon>Bacteroidota</taxon>
        <taxon>Sphingobacteriia</taxon>
        <taxon>Sphingobacteriales</taxon>
        <taxon>Sphingobacteriaceae</taxon>
        <taxon>Pedobacter</taxon>
    </lineage>
</organism>
<accession>A0A0C1D767</accession>
<evidence type="ECO:0000313" key="5">
    <source>
        <dbReference type="Proteomes" id="UP000031246"/>
    </source>
</evidence>
<dbReference type="Pfam" id="PF03938">
    <property type="entry name" value="OmpH"/>
    <property type="match status" value="1"/>
</dbReference>
<dbReference type="GO" id="GO:0051082">
    <property type="term" value="F:unfolded protein binding"/>
    <property type="evidence" value="ECO:0007669"/>
    <property type="project" value="InterPro"/>
</dbReference>
<dbReference type="SUPFAM" id="SSF111384">
    <property type="entry name" value="OmpH-like"/>
    <property type="match status" value="1"/>
</dbReference>
<dbReference type="SMART" id="SM00935">
    <property type="entry name" value="OmpH"/>
    <property type="match status" value="1"/>
</dbReference>
<dbReference type="Gene3D" id="3.30.910.20">
    <property type="entry name" value="Skp domain"/>
    <property type="match status" value="1"/>
</dbReference>
<reference evidence="4 5" key="1">
    <citation type="submission" date="2014-10" db="EMBL/GenBank/DDBJ databases">
        <title>Pedobacter Kyungheensis.</title>
        <authorList>
            <person name="Anderson B.M."/>
            <person name="Newman J.D."/>
        </authorList>
    </citation>
    <scope>NUCLEOTIDE SEQUENCE [LARGE SCALE GENOMIC DNA]</scope>
    <source>
        <strain evidence="4 5">KACC 16221</strain>
    </source>
</reference>
<comment type="caution">
    <text evidence="4">The sequence shown here is derived from an EMBL/GenBank/DDBJ whole genome shotgun (WGS) entry which is preliminary data.</text>
</comment>